<dbReference type="InterPro" id="IPR025799">
    <property type="entry name" value="Arg_MeTrfase"/>
</dbReference>
<evidence type="ECO:0000256" key="8">
    <source>
        <dbReference type="ARBA" id="ARBA00022691"/>
    </source>
</evidence>
<name>A0A3N4IFD3_ASCIM</name>
<protein>
    <recommendedName>
        <fullName evidence="3">type I protein arginine methyltransferase</fullName>
        <ecNumber evidence="3">2.1.1.319</ecNumber>
    </recommendedName>
</protein>
<reference evidence="20 21" key="1">
    <citation type="journal article" date="2018" name="Nat. Ecol. Evol.">
        <title>Pezizomycetes genomes reveal the molecular basis of ectomycorrhizal truffle lifestyle.</title>
        <authorList>
            <person name="Murat C."/>
            <person name="Payen T."/>
            <person name="Noel B."/>
            <person name="Kuo A."/>
            <person name="Morin E."/>
            <person name="Chen J."/>
            <person name="Kohler A."/>
            <person name="Krizsan K."/>
            <person name="Balestrini R."/>
            <person name="Da Silva C."/>
            <person name="Montanini B."/>
            <person name="Hainaut M."/>
            <person name="Levati E."/>
            <person name="Barry K.W."/>
            <person name="Belfiori B."/>
            <person name="Cichocki N."/>
            <person name="Clum A."/>
            <person name="Dockter R.B."/>
            <person name="Fauchery L."/>
            <person name="Guy J."/>
            <person name="Iotti M."/>
            <person name="Le Tacon F."/>
            <person name="Lindquist E.A."/>
            <person name="Lipzen A."/>
            <person name="Malagnac F."/>
            <person name="Mello A."/>
            <person name="Molinier V."/>
            <person name="Miyauchi S."/>
            <person name="Poulain J."/>
            <person name="Riccioni C."/>
            <person name="Rubini A."/>
            <person name="Sitrit Y."/>
            <person name="Splivallo R."/>
            <person name="Traeger S."/>
            <person name="Wang M."/>
            <person name="Zifcakova L."/>
            <person name="Wipf D."/>
            <person name="Zambonelli A."/>
            <person name="Paolocci F."/>
            <person name="Nowrousian M."/>
            <person name="Ottonello S."/>
            <person name="Baldrian P."/>
            <person name="Spatafora J.W."/>
            <person name="Henrissat B."/>
            <person name="Nagy L.G."/>
            <person name="Aury J.M."/>
            <person name="Wincker P."/>
            <person name="Grigoriev I.V."/>
            <person name="Bonfante P."/>
            <person name="Martin F.M."/>
        </authorList>
    </citation>
    <scope>NUCLEOTIDE SEQUENCE [LARGE SCALE GENOMIC DNA]</scope>
    <source>
        <strain evidence="20 21">RN42</strain>
    </source>
</reference>
<evidence type="ECO:0000256" key="6">
    <source>
        <dbReference type="ARBA" id="ARBA00022603"/>
    </source>
</evidence>
<dbReference type="GO" id="GO:0035242">
    <property type="term" value="F:protein-arginine omega-N asymmetric methyltransferase activity"/>
    <property type="evidence" value="ECO:0007669"/>
    <property type="project" value="UniProtKB-EC"/>
</dbReference>
<sequence>MAESTRSTSTLSNYTSSSSGFYKSDHEDDVADDAQPTSCLFCPESFPSPTETFVHLKEKHQFDLKQIRKDLKLDFYGTIKLINYIRREVAAGRDGKSYISSEFLNEGDELLKPVVEGDPLLFAFDDEDEDEVPEPETSDPAQLKQQVKSLEEQLREMEKKYESFREVVAKGFKDELAERIKSDKDGNPLTKEEKRDDDTHYFKSYDTNDIHMTMLKDAVRTDSYRDFVYDNKHLFEGKIVLDVGCGSGILSMFCAKAGAKQVYSIDNSEIINKARQNVIENGLQDKITLIKGKIEEIELPVKQVDIIISEWMGYCLLYEAMLDSVIFARDKYLAPTGLMVPSVTSMAITPINSEEYVNSYINYWSDVYGFKMNSMKTHIYEDVDIISMPLASSLSHTESSPSNVPDAFYTIDLHTCKVSDLVFQQPFTLPIRKAADRIDAFVISFETFFTTSRTHVVTDRDSAQHWPSKQPGEVAFTTGMLSVDDYAKTEGKRGTHWQQGVLRIKPIDMEMEDKGVVLSKNEDKDESVKEGDLVEGRVIVERPKDNSREIDIAVEWWVARSNKTLGPTRGQRWRMS</sequence>
<keyword evidence="10" id="KW-0863">Zinc-finger</keyword>
<dbReference type="FunFam" id="3.40.50.150:FF:000034">
    <property type="entry name" value="Protein arginine N-methyltransferase 3"/>
    <property type="match status" value="1"/>
</dbReference>
<dbReference type="GO" id="GO:0008270">
    <property type="term" value="F:zinc ion binding"/>
    <property type="evidence" value="ECO:0007669"/>
    <property type="project" value="UniProtKB-KW"/>
</dbReference>
<keyword evidence="8 15" id="KW-0949">S-adenosyl-L-methionine</keyword>
<comment type="catalytic activity">
    <reaction evidence="13">
        <text>L-arginyl-[protein] + 2 S-adenosyl-L-methionine = N(omega),N(omega)-dimethyl-L-arginyl-[protein] + 2 S-adenosyl-L-homocysteine + 2 H(+)</text>
        <dbReference type="Rhea" id="RHEA:48096"/>
        <dbReference type="Rhea" id="RHEA-COMP:10532"/>
        <dbReference type="Rhea" id="RHEA-COMP:11991"/>
        <dbReference type="ChEBI" id="CHEBI:15378"/>
        <dbReference type="ChEBI" id="CHEBI:29965"/>
        <dbReference type="ChEBI" id="CHEBI:57856"/>
        <dbReference type="ChEBI" id="CHEBI:59789"/>
        <dbReference type="ChEBI" id="CHEBI:61897"/>
        <dbReference type="EC" id="2.1.1.319"/>
    </reaction>
    <physiologicalReaction direction="left-to-right" evidence="13">
        <dbReference type="Rhea" id="RHEA:48097"/>
    </physiologicalReaction>
</comment>
<dbReference type="Pfam" id="PF21137">
    <property type="entry name" value="ANM3_C2H2_Zf"/>
    <property type="match status" value="1"/>
</dbReference>
<evidence type="ECO:0000256" key="11">
    <source>
        <dbReference type="ARBA" id="ARBA00022833"/>
    </source>
</evidence>
<evidence type="ECO:0000259" key="19">
    <source>
        <dbReference type="Pfam" id="PF22528"/>
    </source>
</evidence>
<keyword evidence="16" id="KW-0175">Coiled coil</keyword>
<organism evidence="20 21">
    <name type="scientific">Ascobolus immersus RN42</name>
    <dbReference type="NCBI Taxonomy" id="1160509"/>
    <lineage>
        <taxon>Eukaryota</taxon>
        <taxon>Fungi</taxon>
        <taxon>Dikarya</taxon>
        <taxon>Ascomycota</taxon>
        <taxon>Pezizomycotina</taxon>
        <taxon>Pezizomycetes</taxon>
        <taxon>Pezizales</taxon>
        <taxon>Ascobolaceae</taxon>
        <taxon>Ascobolus</taxon>
    </lineage>
</organism>
<evidence type="ECO:0000256" key="5">
    <source>
        <dbReference type="ARBA" id="ARBA00022553"/>
    </source>
</evidence>
<keyword evidence="21" id="KW-1185">Reference proteome</keyword>
<evidence type="ECO:0000256" key="14">
    <source>
        <dbReference type="ARBA" id="ARBA00049303"/>
    </source>
</evidence>
<keyword evidence="6 15" id="KW-0489">Methyltransferase</keyword>
<evidence type="ECO:0000256" key="17">
    <source>
        <dbReference type="SAM" id="MobiDB-lite"/>
    </source>
</evidence>
<feature type="domain" description="Protein arginine N-methyltransferase 3-like C2H2 zinc finger" evidence="18">
    <location>
        <begin position="68"/>
        <end position="113"/>
    </location>
</feature>
<dbReference type="Pfam" id="PF06325">
    <property type="entry name" value="PrmA"/>
    <property type="match status" value="1"/>
</dbReference>
<evidence type="ECO:0000313" key="21">
    <source>
        <dbReference type="Proteomes" id="UP000275078"/>
    </source>
</evidence>
<dbReference type="Gene3D" id="2.70.160.11">
    <property type="entry name" value="Hnrnp arginine n-methyltransferase1"/>
    <property type="match status" value="1"/>
</dbReference>
<feature type="coiled-coil region" evidence="16">
    <location>
        <begin position="140"/>
        <end position="167"/>
    </location>
</feature>
<dbReference type="GO" id="GO:0042054">
    <property type="term" value="F:histone methyltransferase activity"/>
    <property type="evidence" value="ECO:0007669"/>
    <property type="project" value="TreeGrafter"/>
</dbReference>
<evidence type="ECO:0000256" key="16">
    <source>
        <dbReference type="SAM" id="Coils"/>
    </source>
</evidence>
<feature type="compositionally biased region" description="Low complexity" evidence="17">
    <location>
        <begin position="1"/>
        <end position="19"/>
    </location>
</feature>
<evidence type="ECO:0000256" key="1">
    <source>
        <dbReference type="ARBA" id="ARBA00004123"/>
    </source>
</evidence>
<evidence type="ECO:0000256" key="12">
    <source>
        <dbReference type="ARBA" id="ARBA00023242"/>
    </source>
</evidence>
<dbReference type="PANTHER" id="PTHR11006">
    <property type="entry name" value="PROTEIN ARGININE N-METHYLTRANSFERASE"/>
    <property type="match status" value="1"/>
</dbReference>
<dbReference type="EC" id="2.1.1.319" evidence="3"/>
<evidence type="ECO:0000256" key="4">
    <source>
        <dbReference type="ARBA" id="ARBA00022490"/>
    </source>
</evidence>
<dbReference type="InterPro" id="IPR029063">
    <property type="entry name" value="SAM-dependent_MTases_sf"/>
</dbReference>
<feature type="region of interest" description="Disordered" evidence="17">
    <location>
        <begin position="1"/>
        <end position="33"/>
    </location>
</feature>
<dbReference type="PROSITE" id="PS51678">
    <property type="entry name" value="SAM_MT_PRMT"/>
    <property type="match status" value="1"/>
</dbReference>
<dbReference type="InterPro" id="IPR055135">
    <property type="entry name" value="PRMT_dom"/>
</dbReference>
<gene>
    <name evidence="20" type="ORF">BJ508DRAFT_362594</name>
</gene>
<dbReference type="Pfam" id="PF22528">
    <property type="entry name" value="PRMT_C"/>
    <property type="match status" value="1"/>
</dbReference>
<dbReference type="Gene3D" id="3.40.50.150">
    <property type="entry name" value="Vaccinia Virus protein VP39"/>
    <property type="match status" value="1"/>
</dbReference>
<keyword evidence="11" id="KW-0862">Zinc</keyword>
<dbReference type="GO" id="GO:0005829">
    <property type="term" value="C:cytosol"/>
    <property type="evidence" value="ECO:0007669"/>
    <property type="project" value="UniProtKB-SubCell"/>
</dbReference>
<dbReference type="InterPro" id="IPR036236">
    <property type="entry name" value="Znf_C2H2_sf"/>
</dbReference>
<comment type="catalytic activity">
    <reaction evidence="14">
        <text>L-arginyl-[protein] + S-adenosyl-L-methionine = N(omega)-methyl-L-arginyl-[protein] + S-adenosyl-L-homocysteine + H(+)</text>
        <dbReference type="Rhea" id="RHEA:48100"/>
        <dbReference type="Rhea" id="RHEA-COMP:10532"/>
        <dbReference type="Rhea" id="RHEA-COMP:11990"/>
        <dbReference type="ChEBI" id="CHEBI:15378"/>
        <dbReference type="ChEBI" id="CHEBI:29965"/>
        <dbReference type="ChEBI" id="CHEBI:57856"/>
        <dbReference type="ChEBI" id="CHEBI:59789"/>
        <dbReference type="ChEBI" id="CHEBI:65280"/>
    </reaction>
    <physiologicalReaction direction="left-to-right" evidence="14">
        <dbReference type="Rhea" id="RHEA:48101"/>
    </physiologicalReaction>
</comment>
<dbReference type="AlphaFoldDB" id="A0A3N4IFD3"/>
<keyword evidence="7 15" id="KW-0808">Transferase</keyword>
<dbReference type="STRING" id="1160509.A0A3N4IFD3"/>
<evidence type="ECO:0000256" key="15">
    <source>
        <dbReference type="PROSITE-ProRule" id="PRU01015"/>
    </source>
</evidence>
<evidence type="ECO:0000256" key="10">
    <source>
        <dbReference type="ARBA" id="ARBA00022771"/>
    </source>
</evidence>
<dbReference type="OrthoDB" id="7848332at2759"/>
<dbReference type="CDD" id="cd02440">
    <property type="entry name" value="AdoMet_MTases"/>
    <property type="match status" value="1"/>
</dbReference>
<evidence type="ECO:0000256" key="7">
    <source>
        <dbReference type="ARBA" id="ARBA00022679"/>
    </source>
</evidence>
<evidence type="ECO:0000313" key="20">
    <source>
        <dbReference type="EMBL" id="RPA80404.1"/>
    </source>
</evidence>
<dbReference type="GO" id="GO:0032259">
    <property type="term" value="P:methylation"/>
    <property type="evidence" value="ECO:0007669"/>
    <property type="project" value="UniProtKB-KW"/>
</dbReference>
<proteinExistence type="predicted"/>
<feature type="domain" description="Protein arginine N-methyltransferase" evidence="19">
    <location>
        <begin position="345"/>
        <end position="557"/>
    </location>
</feature>
<keyword evidence="5" id="KW-0597">Phosphoprotein</keyword>
<evidence type="ECO:0000256" key="2">
    <source>
        <dbReference type="ARBA" id="ARBA00004514"/>
    </source>
</evidence>
<keyword evidence="4" id="KW-0963">Cytoplasm</keyword>
<evidence type="ECO:0000256" key="13">
    <source>
        <dbReference type="ARBA" id="ARBA00047384"/>
    </source>
</evidence>
<dbReference type="SUPFAM" id="SSF57667">
    <property type="entry name" value="beta-beta-alpha zinc fingers"/>
    <property type="match status" value="1"/>
</dbReference>
<dbReference type="EMBL" id="ML119688">
    <property type="protein sequence ID" value="RPA80404.1"/>
    <property type="molecule type" value="Genomic_DNA"/>
</dbReference>
<dbReference type="Proteomes" id="UP000275078">
    <property type="component" value="Unassembled WGS sequence"/>
</dbReference>
<evidence type="ECO:0000256" key="3">
    <source>
        <dbReference type="ARBA" id="ARBA00011925"/>
    </source>
</evidence>
<accession>A0A3N4IFD3</accession>
<comment type="subcellular location">
    <subcellularLocation>
        <location evidence="2">Cytoplasm</location>
        <location evidence="2">Cytosol</location>
    </subcellularLocation>
    <subcellularLocation>
        <location evidence="1">Nucleus</location>
    </subcellularLocation>
</comment>
<dbReference type="SUPFAM" id="SSF53335">
    <property type="entry name" value="S-adenosyl-L-methionine-dependent methyltransferases"/>
    <property type="match status" value="1"/>
</dbReference>
<dbReference type="InterPro" id="IPR049482">
    <property type="entry name" value="ANM3-like_C2H2_Zf"/>
</dbReference>
<dbReference type="GO" id="GO:0005634">
    <property type="term" value="C:nucleus"/>
    <property type="evidence" value="ECO:0007669"/>
    <property type="project" value="UniProtKB-SubCell"/>
</dbReference>
<evidence type="ECO:0000259" key="18">
    <source>
        <dbReference type="Pfam" id="PF21137"/>
    </source>
</evidence>
<keyword evidence="9" id="KW-0479">Metal-binding</keyword>
<keyword evidence="12" id="KW-0539">Nucleus</keyword>
<dbReference type="PANTHER" id="PTHR11006:SF116">
    <property type="entry name" value="PROTEIN METHYLTRANSFERASE"/>
    <property type="match status" value="1"/>
</dbReference>
<evidence type="ECO:0000256" key="9">
    <source>
        <dbReference type="ARBA" id="ARBA00022723"/>
    </source>
</evidence>